<evidence type="ECO:0000313" key="8">
    <source>
        <dbReference type="EMBL" id="MBA8823299.1"/>
    </source>
</evidence>
<feature type="domain" description="Peptidase S1" evidence="7">
    <location>
        <begin position="46"/>
        <end position="271"/>
    </location>
</feature>
<keyword evidence="5 8" id="KW-0645">Protease</keyword>
<evidence type="ECO:0000256" key="3">
    <source>
        <dbReference type="ARBA" id="ARBA00022525"/>
    </source>
</evidence>
<dbReference type="GO" id="GO:0004252">
    <property type="term" value="F:serine-type endopeptidase activity"/>
    <property type="evidence" value="ECO:0007669"/>
    <property type="project" value="InterPro"/>
</dbReference>
<dbReference type="PROSITE" id="PS00135">
    <property type="entry name" value="TRYPSIN_SER"/>
    <property type="match status" value="1"/>
</dbReference>
<dbReference type="RefSeq" id="WP_182542635.1">
    <property type="nucleotide sequence ID" value="NZ_JACGWZ010000001.1"/>
</dbReference>
<dbReference type="Pfam" id="PF00089">
    <property type="entry name" value="Trypsin"/>
    <property type="match status" value="1"/>
</dbReference>
<keyword evidence="5" id="KW-0720">Serine protease</keyword>
<comment type="subcellular location">
    <subcellularLocation>
        <location evidence="1">Secreted</location>
    </subcellularLocation>
</comment>
<dbReference type="PRINTS" id="PR00722">
    <property type="entry name" value="CHYMOTRYPSIN"/>
</dbReference>
<dbReference type="InterPro" id="IPR018114">
    <property type="entry name" value="TRYPSIN_HIS"/>
</dbReference>
<dbReference type="PROSITE" id="PS00134">
    <property type="entry name" value="TRYPSIN_HIS"/>
    <property type="match status" value="1"/>
</dbReference>
<dbReference type="Gene3D" id="2.40.10.10">
    <property type="entry name" value="Trypsin-like serine proteases"/>
    <property type="match status" value="1"/>
</dbReference>
<keyword evidence="4" id="KW-1015">Disulfide bond</keyword>
<evidence type="ECO:0000256" key="2">
    <source>
        <dbReference type="ARBA" id="ARBA00007664"/>
    </source>
</evidence>
<dbReference type="InterPro" id="IPR001254">
    <property type="entry name" value="Trypsin_dom"/>
</dbReference>
<dbReference type="PROSITE" id="PS50240">
    <property type="entry name" value="TRYPSIN_DOM"/>
    <property type="match status" value="1"/>
</dbReference>
<dbReference type="PANTHER" id="PTHR24276">
    <property type="entry name" value="POLYSERASE-RELATED"/>
    <property type="match status" value="1"/>
</dbReference>
<dbReference type="PANTHER" id="PTHR24276:SF98">
    <property type="entry name" value="FI18310P1-RELATED"/>
    <property type="match status" value="1"/>
</dbReference>
<evidence type="ECO:0000256" key="5">
    <source>
        <dbReference type="RuleBase" id="RU363034"/>
    </source>
</evidence>
<keyword evidence="5" id="KW-0378">Hydrolase</keyword>
<accession>A0A839DRF4</accession>
<keyword evidence="6" id="KW-0732">Signal</keyword>
<feature type="signal peptide" evidence="6">
    <location>
        <begin position="1"/>
        <end position="31"/>
    </location>
</feature>
<dbReference type="GO" id="GO:0005576">
    <property type="term" value="C:extracellular region"/>
    <property type="evidence" value="ECO:0007669"/>
    <property type="project" value="UniProtKB-SubCell"/>
</dbReference>
<dbReference type="GO" id="GO:0006508">
    <property type="term" value="P:proteolysis"/>
    <property type="evidence" value="ECO:0007669"/>
    <property type="project" value="UniProtKB-KW"/>
</dbReference>
<evidence type="ECO:0000256" key="6">
    <source>
        <dbReference type="SAM" id="SignalP"/>
    </source>
</evidence>
<dbReference type="SMART" id="SM00020">
    <property type="entry name" value="Tryp_SPc"/>
    <property type="match status" value="1"/>
</dbReference>
<dbReference type="EMBL" id="JACGWZ010000001">
    <property type="protein sequence ID" value="MBA8823299.1"/>
    <property type="molecule type" value="Genomic_DNA"/>
</dbReference>
<dbReference type="CDD" id="cd00190">
    <property type="entry name" value="Tryp_SPc"/>
    <property type="match status" value="1"/>
</dbReference>
<dbReference type="AlphaFoldDB" id="A0A839DRF4"/>
<sequence>MRQSLRRMRGVTGLLAVATLGSALLATSANASGPEAPPSTLASAPIVGGQPAQIERHPWAVYLVDEQGRQFCGGTLGSSNKVITAAHCVQGNTSPRAIRVVAGREDKRTDAGTVADVTGTWVHPRFESPFQGADVAVLTLDRKVSQRALPIATRKDRRLYESGTRATALGWGATVEGGAASTILRKAELPVVSDKGCSQAYPQRYSARSMVCAGYRQGGVDSCQGDSGGPLVADGKLIGIVSWGQGCGRPGNPGVYTRVLTYTDEISRQLDSSATAA</sequence>
<dbReference type="InterPro" id="IPR001314">
    <property type="entry name" value="Peptidase_S1A"/>
</dbReference>
<dbReference type="InterPro" id="IPR050430">
    <property type="entry name" value="Peptidase_S1"/>
</dbReference>
<name>A0A839DRF4_9PSEU</name>
<dbReference type="InterPro" id="IPR009003">
    <property type="entry name" value="Peptidase_S1_PA"/>
</dbReference>
<organism evidence="8 9">
    <name type="scientific">Halosaccharopolyspora lacisalsi</name>
    <dbReference type="NCBI Taxonomy" id="1000566"/>
    <lineage>
        <taxon>Bacteria</taxon>
        <taxon>Bacillati</taxon>
        <taxon>Actinomycetota</taxon>
        <taxon>Actinomycetes</taxon>
        <taxon>Pseudonocardiales</taxon>
        <taxon>Pseudonocardiaceae</taxon>
        <taxon>Halosaccharopolyspora</taxon>
    </lineage>
</organism>
<evidence type="ECO:0000313" key="9">
    <source>
        <dbReference type="Proteomes" id="UP000569329"/>
    </source>
</evidence>
<feature type="chain" id="PRO_5032861313" evidence="6">
    <location>
        <begin position="32"/>
        <end position="277"/>
    </location>
</feature>
<keyword evidence="9" id="KW-1185">Reference proteome</keyword>
<evidence type="ECO:0000256" key="1">
    <source>
        <dbReference type="ARBA" id="ARBA00004613"/>
    </source>
</evidence>
<dbReference type="GO" id="GO:0051604">
    <property type="term" value="P:protein maturation"/>
    <property type="evidence" value="ECO:0007669"/>
    <property type="project" value="UniProtKB-ARBA"/>
</dbReference>
<dbReference type="InterPro" id="IPR033116">
    <property type="entry name" value="TRYPSIN_SER"/>
</dbReference>
<reference evidence="8 9" key="1">
    <citation type="submission" date="2020-07" db="EMBL/GenBank/DDBJ databases">
        <title>Sequencing the genomes of 1000 actinobacteria strains.</title>
        <authorList>
            <person name="Klenk H.-P."/>
        </authorList>
    </citation>
    <scope>NUCLEOTIDE SEQUENCE [LARGE SCALE GENOMIC DNA]</scope>
    <source>
        <strain evidence="8 9">DSM 45975</strain>
    </source>
</reference>
<proteinExistence type="inferred from homology"/>
<dbReference type="SUPFAM" id="SSF50494">
    <property type="entry name" value="Trypsin-like serine proteases"/>
    <property type="match status" value="1"/>
</dbReference>
<comment type="caution">
    <text evidence="8">The sequence shown here is derived from an EMBL/GenBank/DDBJ whole genome shotgun (WGS) entry which is preliminary data.</text>
</comment>
<comment type="similarity">
    <text evidence="2">Belongs to the peptidase S1 family.</text>
</comment>
<evidence type="ECO:0000256" key="4">
    <source>
        <dbReference type="ARBA" id="ARBA00023157"/>
    </source>
</evidence>
<protein>
    <submittedName>
        <fullName evidence="8">Secreted trypsin-like serine protease</fullName>
    </submittedName>
</protein>
<dbReference type="FunFam" id="2.40.10.10:FF:000047">
    <property type="entry name" value="Trypsin eta"/>
    <property type="match status" value="1"/>
</dbReference>
<gene>
    <name evidence="8" type="ORF">FHX42_000628</name>
</gene>
<dbReference type="Proteomes" id="UP000569329">
    <property type="component" value="Unassembled WGS sequence"/>
</dbReference>
<evidence type="ECO:0000259" key="7">
    <source>
        <dbReference type="PROSITE" id="PS50240"/>
    </source>
</evidence>
<keyword evidence="3" id="KW-0964">Secreted</keyword>
<dbReference type="InterPro" id="IPR043504">
    <property type="entry name" value="Peptidase_S1_PA_chymotrypsin"/>
</dbReference>